<protein>
    <submittedName>
        <fullName evidence="1">Uncharacterized protein</fullName>
    </submittedName>
</protein>
<dbReference type="EMBL" id="JACGCM010002048">
    <property type="protein sequence ID" value="KAF6145643.1"/>
    <property type="molecule type" value="Genomic_DNA"/>
</dbReference>
<proteinExistence type="predicted"/>
<dbReference type="Proteomes" id="UP000541444">
    <property type="component" value="Unassembled WGS sequence"/>
</dbReference>
<accession>A0A7J7LSK9</accession>
<sequence>HHVGHCLKHPLPPKTHTGLCCLFYLVFFFPPGRTSPQKYSGASTSIESSGIAIFGVLDIGASGSVLVELTGLSLKFDFLAMLRADGRCDEFVTILGKFPKLCTLPQV</sequence>
<organism evidence="1 2">
    <name type="scientific">Kingdonia uniflora</name>
    <dbReference type="NCBI Taxonomy" id="39325"/>
    <lineage>
        <taxon>Eukaryota</taxon>
        <taxon>Viridiplantae</taxon>
        <taxon>Streptophyta</taxon>
        <taxon>Embryophyta</taxon>
        <taxon>Tracheophyta</taxon>
        <taxon>Spermatophyta</taxon>
        <taxon>Magnoliopsida</taxon>
        <taxon>Ranunculales</taxon>
        <taxon>Circaeasteraceae</taxon>
        <taxon>Kingdonia</taxon>
    </lineage>
</organism>
<dbReference type="AlphaFoldDB" id="A0A7J7LSK9"/>
<name>A0A7J7LSK9_9MAGN</name>
<reference evidence="1 2" key="1">
    <citation type="journal article" date="2020" name="IScience">
        <title>Genome Sequencing of the Endangered Kingdonia uniflora (Circaeasteraceae, Ranunculales) Reveals Potential Mechanisms of Evolutionary Specialization.</title>
        <authorList>
            <person name="Sun Y."/>
            <person name="Deng T."/>
            <person name="Zhang A."/>
            <person name="Moore M.J."/>
            <person name="Landis J.B."/>
            <person name="Lin N."/>
            <person name="Zhang H."/>
            <person name="Zhang X."/>
            <person name="Huang J."/>
            <person name="Zhang X."/>
            <person name="Sun H."/>
            <person name="Wang H."/>
        </authorList>
    </citation>
    <scope>NUCLEOTIDE SEQUENCE [LARGE SCALE GENOMIC DNA]</scope>
    <source>
        <strain evidence="1">TB1705</strain>
        <tissue evidence="1">Leaf</tissue>
    </source>
</reference>
<evidence type="ECO:0000313" key="2">
    <source>
        <dbReference type="Proteomes" id="UP000541444"/>
    </source>
</evidence>
<gene>
    <name evidence="1" type="ORF">GIB67_018749</name>
</gene>
<feature type="non-terminal residue" evidence="1">
    <location>
        <position position="1"/>
    </location>
</feature>
<comment type="caution">
    <text evidence="1">The sequence shown here is derived from an EMBL/GenBank/DDBJ whole genome shotgun (WGS) entry which is preliminary data.</text>
</comment>
<evidence type="ECO:0000313" key="1">
    <source>
        <dbReference type="EMBL" id="KAF6145643.1"/>
    </source>
</evidence>
<keyword evidence="2" id="KW-1185">Reference proteome</keyword>